<dbReference type="Proteomes" id="UP000000657">
    <property type="component" value="Chromosome"/>
</dbReference>
<sequence length="113" mass="11548">MAGYPLGGVDVLSESYFFGRADRPAPGVNLFRPAMAGCGECAGRALWCRGERGKCQGPRLPGTSHGVCGGGSGRKTAYAGEGDARCTAPPAGVAHVVDLTEARPPTGSPRYVP</sequence>
<name>Q0RT32_FRAAA</name>
<dbReference type="HOGENOM" id="CLU_2129742_0_0_11"/>
<gene>
    <name evidence="1" type="ordered locus">FRAAL0597</name>
</gene>
<evidence type="ECO:0000313" key="2">
    <source>
        <dbReference type="Proteomes" id="UP000000657"/>
    </source>
</evidence>
<organism evidence="1 2">
    <name type="scientific">Frankia alni (strain DSM 45986 / CECT 9034 / ACN14a)</name>
    <dbReference type="NCBI Taxonomy" id="326424"/>
    <lineage>
        <taxon>Bacteria</taxon>
        <taxon>Bacillati</taxon>
        <taxon>Actinomycetota</taxon>
        <taxon>Actinomycetes</taxon>
        <taxon>Frankiales</taxon>
        <taxon>Frankiaceae</taxon>
        <taxon>Frankia</taxon>
    </lineage>
</organism>
<keyword evidence="2" id="KW-1185">Reference proteome</keyword>
<proteinExistence type="predicted"/>
<evidence type="ECO:0000313" key="1">
    <source>
        <dbReference type="EMBL" id="CAJ59271.1"/>
    </source>
</evidence>
<protein>
    <submittedName>
        <fullName evidence="1">Uncharacterized protein</fullName>
    </submittedName>
</protein>
<dbReference type="KEGG" id="fal:FRAAL0597"/>
<dbReference type="STRING" id="326424.FRAAL0597"/>
<reference evidence="1 2" key="1">
    <citation type="journal article" date="2007" name="Genome Res.">
        <title>Genome characteristics of facultatively symbiotic Frankia sp. strains reflect host range and host plant biogeography.</title>
        <authorList>
            <person name="Normand P."/>
            <person name="Lapierre P."/>
            <person name="Tisa L.S."/>
            <person name="Gogarten J.P."/>
            <person name="Alloisio N."/>
            <person name="Bagnarol E."/>
            <person name="Bassi C.A."/>
            <person name="Berry A.M."/>
            <person name="Bickhart D.M."/>
            <person name="Choisne N."/>
            <person name="Couloux A."/>
            <person name="Cournoyer B."/>
            <person name="Cruveiller S."/>
            <person name="Daubin V."/>
            <person name="Demange N."/>
            <person name="Francino M.P."/>
            <person name="Goltsman E."/>
            <person name="Huang Y."/>
            <person name="Kopp O.R."/>
            <person name="Labarre L."/>
            <person name="Lapidus A."/>
            <person name="Lavire C."/>
            <person name="Marechal J."/>
            <person name="Martinez M."/>
            <person name="Mastronunzio J.E."/>
            <person name="Mullin B.C."/>
            <person name="Niemann J."/>
            <person name="Pujic P."/>
            <person name="Rawnsley T."/>
            <person name="Rouy Z."/>
            <person name="Schenowitz C."/>
            <person name="Sellstedt A."/>
            <person name="Tavares F."/>
            <person name="Tomkins J.P."/>
            <person name="Vallenet D."/>
            <person name="Valverde C."/>
            <person name="Wall L.G."/>
            <person name="Wang Y."/>
            <person name="Medigue C."/>
            <person name="Benson D.R."/>
        </authorList>
    </citation>
    <scope>NUCLEOTIDE SEQUENCE [LARGE SCALE GENOMIC DNA]</scope>
    <source>
        <strain evidence="2">DSM 45986 / CECT 9034 / ACN14a</strain>
    </source>
</reference>
<dbReference type="EMBL" id="CT573213">
    <property type="protein sequence ID" value="CAJ59271.1"/>
    <property type="molecule type" value="Genomic_DNA"/>
</dbReference>
<dbReference type="AlphaFoldDB" id="Q0RT32"/>
<accession>Q0RT32</accession>